<dbReference type="InterPro" id="IPR009050">
    <property type="entry name" value="Globin-like_sf"/>
</dbReference>
<evidence type="ECO:0000313" key="1">
    <source>
        <dbReference type="EMBL" id="KHN83205.1"/>
    </source>
</evidence>
<dbReference type="STRING" id="6265.A0A0B2VQA1"/>
<name>A0A0B2VQA1_TOXCA</name>
<accession>A0A0B2VQA1</accession>
<dbReference type="GO" id="GO:0020037">
    <property type="term" value="F:heme binding"/>
    <property type="evidence" value="ECO:0007669"/>
    <property type="project" value="InterPro"/>
</dbReference>
<organism evidence="1 2">
    <name type="scientific">Toxocara canis</name>
    <name type="common">Canine roundworm</name>
    <dbReference type="NCBI Taxonomy" id="6265"/>
    <lineage>
        <taxon>Eukaryota</taxon>
        <taxon>Metazoa</taxon>
        <taxon>Ecdysozoa</taxon>
        <taxon>Nematoda</taxon>
        <taxon>Chromadorea</taxon>
        <taxon>Rhabditida</taxon>
        <taxon>Spirurina</taxon>
        <taxon>Ascaridomorpha</taxon>
        <taxon>Ascaridoidea</taxon>
        <taxon>Toxocaridae</taxon>
        <taxon>Toxocara</taxon>
    </lineage>
</organism>
<comment type="caution">
    <text evidence="1">The sequence shown here is derived from an EMBL/GenBank/DDBJ whole genome shotgun (WGS) entry which is preliminary data.</text>
</comment>
<gene>
    <name evidence="1" type="ORF">Tcan_04322</name>
</gene>
<dbReference type="EMBL" id="JPKZ01001211">
    <property type="protein sequence ID" value="KHN83205.1"/>
    <property type="molecule type" value="Genomic_DNA"/>
</dbReference>
<dbReference type="Gene3D" id="1.10.490.10">
    <property type="entry name" value="Globins"/>
    <property type="match status" value="1"/>
</dbReference>
<proteinExistence type="predicted"/>
<evidence type="ECO:0000313" key="2">
    <source>
        <dbReference type="Proteomes" id="UP000031036"/>
    </source>
</evidence>
<dbReference type="SUPFAM" id="SSF46458">
    <property type="entry name" value="Globin-like"/>
    <property type="match status" value="1"/>
</dbReference>
<dbReference type="GO" id="GO:0019825">
    <property type="term" value="F:oxygen binding"/>
    <property type="evidence" value="ECO:0007669"/>
    <property type="project" value="InterPro"/>
</dbReference>
<reference evidence="1 2" key="1">
    <citation type="submission" date="2014-11" db="EMBL/GenBank/DDBJ databases">
        <title>Genetic blueprint of the zoonotic pathogen Toxocara canis.</title>
        <authorList>
            <person name="Zhu X.-Q."/>
            <person name="Korhonen P.K."/>
            <person name="Cai H."/>
            <person name="Young N.D."/>
            <person name="Nejsum P."/>
            <person name="von Samson-Himmelstjerna G."/>
            <person name="Boag P.R."/>
            <person name="Tan P."/>
            <person name="Li Q."/>
            <person name="Min J."/>
            <person name="Yang Y."/>
            <person name="Wang X."/>
            <person name="Fang X."/>
            <person name="Hall R.S."/>
            <person name="Hofmann A."/>
            <person name="Sternberg P.W."/>
            <person name="Jex A.R."/>
            <person name="Gasser R.B."/>
        </authorList>
    </citation>
    <scope>NUCLEOTIDE SEQUENCE [LARGE SCALE GENOMIC DNA]</scope>
    <source>
        <strain evidence="1">PN_DK_2014</strain>
    </source>
</reference>
<dbReference type="Proteomes" id="UP000031036">
    <property type="component" value="Unassembled WGS sequence"/>
</dbReference>
<protein>
    <submittedName>
        <fullName evidence="1">Uncharacterized protein</fullName>
    </submittedName>
</protein>
<keyword evidence="2" id="KW-1185">Reference proteome</keyword>
<sequence>MNCKCSEVPLAETYIDEQLSRISEATRQIVRTTFDEMAKDAVRNGLFIFTSLFARHLRYKQIWPQLRTVSYSHLMSSHYFQRHAATHMSVSAQIDFYVLR</sequence>
<dbReference type="OrthoDB" id="436496at2759"/>
<dbReference type="InterPro" id="IPR012292">
    <property type="entry name" value="Globin/Proto"/>
</dbReference>
<dbReference type="AlphaFoldDB" id="A0A0B2VQA1"/>